<dbReference type="AlphaFoldDB" id="F2J672"/>
<sequence>MDAKAENWDDLRVFLAVARAGSLSGAARTLGVNHSTVFRRIGAFEEALGVRLFERQPGGYLLTPAGEELRDGALRVEEEIASLSRKVTGQDLRLSGAVRFTTIDMLAFGLLPRHLAGFRDAYPGIEVELVVGNVALNLSRREVDVALRVGNAPAETLVGRRVGRLAFAVYASADYRARRPEPDLSLHNWIGFDSEHEALVRRMAGFLPEVKPVLRTNSVAAALSAAKAGMGLAPLPCGLADLETDLVRIAPLPDEFTLDLWLLTHEDLRQTARIRAFLDFLAEALAKEAPLLEGMSREAMDAPLHGDLSKLDEHAPAAGR</sequence>
<dbReference type="Pfam" id="PF03466">
    <property type="entry name" value="LysR_substrate"/>
    <property type="match status" value="1"/>
</dbReference>
<dbReference type="GO" id="GO:0006351">
    <property type="term" value="P:DNA-templated transcription"/>
    <property type="evidence" value="ECO:0007669"/>
    <property type="project" value="TreeGrafter"/>
</dbReference>
<protein>
    <submittedName>
        <fullName evidence="6">Uncharacterized HTH-type transcriptional regulator</fullName>
    </submittedName>
</protein>
<evidence type="ECO:0000256" key="4">
    <source>
        <dbReference type="ARBA" id="ARBA00023163"/>
    </source>
</evidence>
<keyword evidence="3" id="KW-0238">DNA-binding</keyword>
<dbReference type="InterPro" id="IPR036388">
    <property type="entry name" value="WH-like_DNA-bd_sf"/>
</dbReference>
<dbReference type="PATRIC" id="fig|991905.3.peg.4141"/>
<dbReference type="EMBL" id="CP002568">
    <property type="protein sequence ID" value="ADZ72435.1"/>
    <property type="molecule type" value="Genomic_DNA"/>
</dbReference>
<feature type="domain" description="HTH lysR-type" evidence="5">
    <location>
        <begin position="6"/>
        <end position="63"/>
    </location>
</feature>
<organism evidence="6 7">
    <name type="scientific">Polymorphum gilvum (strain LMG 25793 / CGMCC 1.9160 / SL003B-26A1)</name>
    <dbReference type="NCBI Taxonomy" id="991905"/>
    <lineage>
        <taxon>Bacteria</taxon>
        <taxon>Pseudomonadati</taxon>
        <taxon>Pseudomonadota</taxon>
        <taxon>Alphaproteobacteria</taxon>
        <taxon>Rhodobacterales</taxon>
        <taxon>Paracoccaceae</taxon>
        <taxon>Polymorphum</taxon>
    </lineage>
</organism>
<dbReference type="STRING" id="991905.SL003B_4016"/>
<dbReference type="Pfam" id="PF00126">
    <property type="entry name" value="HTH_1"/>
    <property type="match status" value="1"/>
</dbReference>
<evidence type="ECO:0000313" key="6">
    <source>
        <dbReference type="EMBL" id="ADZ72435.1"/>
    </source>
</evidence>
<dbReference type="Gene3D" id="1.10.10.10">
    <property type="entry name" value="Winged helix-like DNA-binding domain superfamily/Winged helix DNA-binding domain"/>
    <property type="match status" value="1"/>
</dbReference>
<accession>F2J672</accession>
<keyword evidence="7" id="KW-1185">Reference proteome</keyword>
<keyword evidence="2" id="KW-0805">Transcription regulation</keyword>
<dbReference type="HOGENOM" id="CLU_039613_2_1_5"/>
<dbReference type="GO" id="GO:0003700">
    <property type="term" value="F:DNA-binding transcription factor activity"/>
    <property type="evidence" value="ECO:0007669"/>
    <property type="project" value="InterPro"/>
</dbReference>
<evidence type="ECO:0000256" key="3">
    <source>
        <dbReference type="ARBA" id="ARBA00023125"/>
    </source>
</evidence>
<proteinExistence type="inferred from homology"/>
<evidence type="ECO:0000313" key="7">
    <source>
        <dbReference type="Proteomes" id="UP000008130"/>
    </source>
</evidence>
<evidence type="ECO:0000256" key="1">
    <source>
        <dbReference type="ARBA" id="ARBA00009437"/>
    </source>
</evidence>
<dbReference type="PROSITE" id="PS50931">
    <property type="entry name" value="HTH_LYSR"/>
    <property type="match status" value="1"/>
</dbReference>
<dbReference type="PANTHER" id="PTHR30537">
    <property type="entry name" value="HTH-TYPE TRANSCRIPTIONAL REGULATOR"/>
    <property type="match status" value="1"/>
</dbReference>
<dbReference type="SUPFAM" id="SSF53850">
    <property type="entry name" value="Periplasmic binding protein-like II"/>
    <property type="match status" value="1"/>
</dbReference>
<evidence type="ECO:0000259" key="5">
    <source>
        <dbReference type="PROSITE" id="PS50931"/>
    </source>
</evidence>
<keyword evidence="4" id="KW-0804">Transcription</keyword>
<reference evidence="6 7" key="1">
    <citation type="journal article" date="2011" name="J. Bacteriol.">
        <title>Complete genome sequence of Polymorphum gilvum SL003B-26A1T, a crude oil-degrading bacterium from oil-polluted saline soil.</title>
        <authorList>
            <person name="Li S.G."/>
            <person name="Tang Y.Q."/>
            <person name="Nie Y."/>
            <person name="Cai M."/>
            <person name="Wu X.L."/>
        </authorList>
    </citation>
    <scope>NUCLEOTIDE SEQUENCE [LARGE SCALE GENOMIC DNA]</scope>
    <source>
        <strain evidence="7">LMG 25793 / CGMCC 1.9160 / SL003B-26A1</strain>
    </source>
</reference>
<dbReference type="OrthoDB" id="9787460at2"/>
<dbReference type="Proteomes" id="UP000008130">
    <property type="component" value="Chromosome"/>
</dbReference>
<evidence type="ECO:0000256" key="2">
    <source>
        <dbReference type="ARBA" id="ARBA00023015"/>
    </source>
</evidence>
<dbReference type="InterPro" id="IPR036390">
    <property type="entry name" value="WH_DNA-bd_sf"/>
</dbReference>
<dbReference type="InterPro" id="IPR058163">
    <property type="entry name" value="LysR-type_TF_proteobact-type"/>
</dbReference>
<gene>
    <name evidence="6" type="ordered locus">SL003B_4016</name>
</gene>
<name>F2J672_POLGS</name>
<dbReference type="GO" id="GO:0043565">
    <property type="term" value="F:sequence-specific DNA binding"/>
    <property type="evidence" value="ECO:0007669"/>
    <property type="project" value="TreeGrafter"/>
</dbReference>
<dbReference type="Gene3D" id="3.40.190.290">
    <property type="match status" value="1"/>
</dbReference>
<dbReference type="InterPro" id="IPR000847">
    <property type="entry name" value="LysR_HTH_N"/>
</dbReference>
<dbReference type="PANTHER" id="PTHR30537:SF3">
    <property type="entry name" value="TRANSCRIPTIONAL REGULATORY PROTEIN"/>
    <property type="match status" value="1"/>
</dbReference>
<comment type="similarity">
    <text evidence="1">Belongs to the LysR transcriptional regulatory family.</text>
</comment>
<dbReference type="eggNOG" id="COG0583">
    <property type="taxonomic scope" value="Bacteria"/>
</dbReference>
<dbReference type="SUPFAM" id="SSF46785">
    <property type="entry name" value="Winged helix' DNA-binding domain"/>
    <property type="match status" value="1"/>
</dbReference>
<dbReference type="InterPro" id="IPR005119">
    <property type="entry name" value="LysR_subst-bd"/>
</dbReference>
<dbReference type="KEGG" id="pgv:SL003B_4016"/>